<feature type="region of interest" description="Disordered" evidence="1">
    <location>
        <begin position="109"/>
        <end position="130"/>
    </location>
</feature>
<feature type="compositionally biased region" description="Low complexity" evidence="1">
    <location>
        <begin position="157"/>
        <end position="177"/>
    </location>
</feature>
<feature type="compositionally biased region" description="Acidic residues" evidence="1">
    <location>
        <begin position="215"/>
        <end position="227"/>
    </location>
</feature>
<evidence type="ECO:0000313" key="3">
    <source>
        <dbReference type="Proteomes" id="UP000784294"/>
    </source>
</evidence>
<accession>A0A3S4ZP57</accession>
<evidence type="ECO:0000256" key="1">
    <source>
        <dbReference type="SAM" id="MobiDB-lite"/>
    </source>
</evidence>
<name>A0A3S4ZP57_9PLAT</name>
<reference evidence="2" key="1">
    <citation type="submission" date="2018-11" db="EMBL/GenBank/DDBJ databases">
        <authorList>
            <consortium name="Pathogen Informatics"/>
        </authorList>
    </citation>
    <scope>NUCLEOTIDE SEQUENCE</scope>
</reference>
<feature type="region of interest" description="Disordered" evidence="1">
    <location>
        <begin position="157"/>
        <end position="267"/>
    </location>
</feature>
<feature type="compositionally biased region" description="Polar residues" evidence="1">
    <location>
        <begin position="178"/>
        <end position="195"/>
    </location>
</feature>
<keyword evidence="3" id="KW-1185">Reference proteome</keyword>
<proteinExistence type="predicted"/>
<feature type="compositionally biased region" description="Acidic residues" evidence="1">
    <location>
        <begin position="238"/>
        <end position="256"/>
    </location>
</feature>
<evidence type="ECO:0000313" key="2">
    <source>
        <dbReference type="EMBL" id="VEL08319.1"/>
    </source>
</evidence>
<gene>
    <name evidence="2" type="ORF">PXEA_LOCUS1759</name>
</gene>
<dbReference type="OrthoDB" id="7668649at2759"/>
<dbReference type="EMBL" id="CAAALY010003659">
    <property type="protein sequence ID" value="VEL08319.1"/>
    <property type="molecule type" value="Genomic_DNA"/>
</dbReference>
<sequence length="298" mass="32716">MHDPTCDLADVERYRLAFMMQFFVQQKQRFRFPRLRLQDLYQRVITNEDTTPLCDIIARILRFFRHGDPSVRIDTVEPALAQFVGEKRTPSRVAMQRLLMRASPRLALASTGGGGGGADNPGSKMRPLSDLPIPERAQLLDSLIECVYDEQPDLPLSSGFNNSNTGNAGSAAGTSKAVNDTGSSGRQMNGSSTPWSRPKAKKFRKMGGIEKTAECDDDEGYNDEEDETRDHNGSGADAADDLNGEDDDDVSDEFETGQEAVEATGTATTNLLDHEEDVNVLIKAGQDAQGCSYYYMDG</sequence>
<organism evidence="2 3">
    <name type="scientific">Protopolystoma xenopodis</name>
    <dbReference type="NCBI Taxonomy" id="117903"/>
    <lineage>
        <taxon>Eukaryota</taxon>
        <taxon>Metazoa</taxon>
        <taxon>Spiralia</taxon>
        <taxon>Lophotrochozoa</taxon>
        <taxon>Platyhelminthes</taxon>
        <taxon>Monogenea</taxon>
        <taxon>Polyopisthocotylea</taxon>
        <taxon>Polystomatidea</taxon>
        <taxon>Polystomatidae</taxon>
        <taxon>Protopolystoma</taxon>
    </lineage>
</organism>
<comment type="caution">
    <text evidence="2">The sequence shown here is derived from an EMBL/GenBank/DDBJ whole genome shotgun (WGS) entry which is preliminary data.</text>
</comment>
<dbReference type="AlphaFoldDB" id="A0A3S4ZP57"/>
<dbReference type="Proteomes" id="UP000784294">
    <property type="component" value="Unassembled WGS sequence"/>
</dbReference>
<protein>
    <submittedName>
        <fullName evidence="2">Uncharacterized protein</fullName>
    </submittedName>
</protein>